<gene>
    <name evidence="9" type="ORF">QNH46_11465</name>
</gene>
<feature type="transmembrane region" description="Helical" evidence="7">
    <location>
        <begin position="110"/>
        <end position="126"/>
    </location>
</feature>
<feature type="domain" description="Gram-positive cocci surface proteins LPxTG" evidence="8">
    <location>
        <begin position="99"/>
        <end position="129"/>
    </location>
</feature>
<proteinExistence type="predicted"/>
<evidence type="ECO:0000256" key="6">
    <source>
        <dbReference type="SAM" id="MobiDB-lite"/>
    </source>
</evidence>
<organism evidence="9 10">
    <name type="scientific">Paenibacillus woosongensis</name>
    <dbReference type="NCBI Taxonomy" id="307580"/>
    <lineage>
        <taxon>Bacteria</taxon>
        <taxon>Bacillati</taxon>
        <taxon>Bacillota</taxon>
        <taxon>Bacilli</taxon>
        <taxon>Bacillales</taxon>
        <taxon>Paenibacillaceae</taxon>
        <taxon>Paenibacillus</taxon>
    </lineage>
</organism>
<keyword evidence="3" id="KW-0964">Secreted</keyword>
<protein>
    <submittedName>
        <fullName evidence="9">LPXTG cell wall anchor domain-containing protein</fullName>
    </submittedName>
</protein>
<reference evidence="9" key="1">
    <citation type="submission" date="2023-05" db="EMBL/GenBank/DDBJ databases">
        <title>Comparative genomics of Bacillaceae isolates and their secondary metabolite potential.</title>
        <authorList>
            <person name="Song L."/>
            <person name="Nielsen L.J."/>
            <person name="Mohite O."/>
            <person name="Xu X."/>
            <person name="Weber T."/>
            <person name="Kovacs A.T."/>
        </authorList>
    </citation>
    <scope>NUCLEOTIDE SEQUENCE</scope>
    <source>
        <strain evidence="9">B2_4</strain>
    </source>
</reference>
<evidence type="ECO:0000256" key="4">
    <source>
        <dbReference type="ARBA" id="ARBA00022729"/>
    </source>
</evidence>
<dbReference type="KEGG" id="pwn:QNH46_11465"/>
<feature type="region of interest" description="Disordered" evidence="6">
    <location>
        <begin position="1"/>
        <end position="109"/>
    </location>
</feature>
<sequence>MAVANEREAEPPVTPPVAPPVTTPEEPEPENPAVAQEPVETGEDGESAENASTGEGNPPQSEASGQNHEEQTNANDGKNVSGAGEGAQDHPSKSDMGVTKLPKTGESSDLPYYAAGLAIIAAGIYLRRRTTKQA</sequence>
<dbReference type="EMBL" id="CP126084">
    <property type="protein sequence ID" value="WHX51212.1"/>
    <property type="molecule type" value="Genomic_DNA"/>
</dbReference>
<evidence type="ECO:0000256" key="3">
    <source>
        <dbReference type="ARBA" id="ARBA00022525"/>
    </source>
</evidence>
<keyword evidence="7" id="KW-0812">Transmembrane</keyword>
<feature type="compositionally biased region" description="Polar residues" evidence="6">
    <location>
        <begin position="49"/>
        <end position="78"/>
    </location>
</feature>
<feature type="compositionally biased region" description="Basic and acidic residues" evidence="6">
    <location>
        <begin position="1"/>
        <end position="10"/>
    </location>
</feature>
<evidence type="ECO:0000256" key="1">
    <source>
        <dbReference type="ARBA" id="ARBA00004168"/>
    </source>
</evidence>
<dbReference type="RefSeq" id="WP_283928187.1">
    <property type="nucleotide sequence ID" value="NZ_CP126084.1"/>
</dbReference>
<keyword evidence="7" id="KW-0472">Membrane</keyword>
<evidence type="ECO:0000313" key="9">
    <source>
        <dbReference type="EMBL" id="WHX51212.1"/>
    </source>
</evidence>
<dbReference type="Proteomes" id="UP001177943">
    <property type="component" value="Chromosome"/>
</dbReference>
<evidence type="ECO:0000313" key="10">
    <source>
        <dbReference type="Proteomes" id="UP001177943"/>
    </source>
</evidence>
<keyword evidence="7" id="KW-1133">Transmembrane helix</keyword>
<dbReference type="InterPro" id="IPR019931">
    <property type="entry name" value="LPXTG_anchor"/>
</dbReference>
<accession>A0AA95IDK7</accession>
<feature type="compositionally biased region" description="Pro residues" evidence="6">
    <location>
        <begin position="12"/>
        <end position="22"/>
    </location>
</feature>
<evidence type="ECO:0000256" key="5">
    <source>
        <dbReference type="ARBA" id="ARBA00023088"/>
    </source>
</evidence>
<keyword evidence="2" id="KW-0134">Cell wall</keyword>
<evidence type="ECO:0000256" key="7">
    <source>
        <dbReference type="SAM" id="Phobius"/>
    </source>
</evidence>
<evidence type="ECO:0000256" key="2">
    <source>
        <dbReference type="ARBA" id="ARBA00022512"/>
    </source>
</evidence>
<dbReference type="AlphaFoldDB" id="A0AA95IDK7"/>
<keyword evidence="5" id="KW-0572">Peptidoglycan-anchor</keyword>
<comment type="subcellular location">
    <subcellularLocation>
        <location evidence="1">Secreted</location>
        <location evidence="1">Cell wall</location>
        <topology evidence="1">Peptidoglycan-anchor</topology>
    </subcellularLocation>
</comment>
<keyword evidence="4" id="KW-0732">Signal</keyword>
<dbReference type="NCBIfam" id="TIGR01167">
    <property type="entry name" value="LPXTG_anchor"/>
    <property type="match status" value="1"/>
</dbReference>
<name>A0AA95IDK7_9BACL</name>
<evidence type="ECO:0000259" key="8">
    <source>
        <dbReference type="Pfam" id="PF00746"/>
    </source>
</evidence>
<dbReference type="Pfam" id="PF00746">
    <property type="entry name" value="Gram_pos_anchor"/>
    <property type="match status" value="1"/>
</dbReference>